<feature type="region of interest" description="Disordered" evidence="1">
    <location>
        <begin position="1"/>
        <end position="277"/>
    </location>
</feature>
<feature type="compositionally biased region" description="Pro residues" evidence="1">
    <location>
        <begin position="227"/>
        <end position="247"/>
    </location>
</feature>
<comment type="caution">
    <text evidence="2">The sequence shown here is derived from an EMBL/GenBank/DDBJ whole genome shotgun (WGS) entry which is preliminary data.</text>
</comment>
<dbReference type="RefSeq" id="WP_377541299.1">
    <property type="nucleotide sequence ID" value="NZ_JBHSBN010000001.1"/>
</dbReference>
<dbReference type="GO" id="GO:0005524">
    <property type="term" value="F:ATP binding"/>
    <property type="evidence" value="ECO:0007669"/>
    <property type="project" value="UniProtKB-KW"/>
</dbReference>
<feature type="compositionally biased region" description="Pro residues" evidence="1">
    <location>
        <begin position="120"/>
        <end position="141"/>
    </location>
</feature>
<feature type="compositionally biased region" description="Pro residues" evidence="1">
    <location>
        <begin position="149"/>
        <end position="159"/>
    </location>
</feature>
<keyword evidence="2" id="KW-0547">Nucleotide-binding</keyword>
<protein>
    <submittedName>
        <fullName evidence="2">ATP-binding protein</fullName>
    </submittedName>
</protein>
<keyword evidence="2" id="KW-0067">ATP-binding</keyword>
<evidence type="ECO:0000313" key="2">
    <source>
        <dbReference type="EMBL" id="MFC4104373.1"/>
    </source>
</evidence>
<proteinExistence type="predicted"/>
<dbReference type="EMBL" id="JBHSBN010000001">
    <property type="protein sequence ID" value="MFC4104373.1"/>
    <property type="molecule type" value="Genomic_DNA"/>
</dbReference>
<dbReference type="SUPFAM" id="SSF52540">
    <property type="entry name" value="P-loop containing nucleoside triphosphate hydrolases"/>
    <property type="match status" value="1"/>
</dbReference>
<name>A0ABV8KEB2_9ACTN</name>
<dbReference type="Gene3D" id="3.40.50.300">
    <property type="entry name" value="P-loop containing nucleotide triphosphate hydrolases"/>
    <property type="match status" value="1"/>
</dbReference>
<feature type="compositionally biased region" description="Basic and acidic residues" evidence="1">
    <location>
        <begin position="96"/>
        <end position="116"/>
    </location>
</feature>
<dbReference type="Gene3D" id="1.10.8.730">
    <property type="match status" value="1"/>
</dbReference>
<dbReference type="Pfam" id="PF12846">
    <property type="entry name" value="AAA_10"/>
    <property type="match status" value="1"/>
</dbReference>
<feature type="compositionally biased region" description="Low complexity" evidence="1">
    <location>
        <begin position="212"/>
        <end position="226"/>
    </location>
</feature>
<reference evidence="3" key="1">
    <citation type="journal article" date="2019" name="Int. J. Syst. Evol. Microbiol.">
        <title>The Global Catalogue of Microorganisms (GCM) 10K type strain sequencing project: providing services to taxonomists for standard genome sequencing and annotation.</title>
        <authorList>
            <consortium name="The Broad Institute Genomics Platform"/>
            <consortium name="The Broad Institute Genome Sequencing Center for Infectious Disease"/>
            <person name="Wu L."/>
            <person name="Ma J."/>
        </authorList>
    </citation>
    <scope>NUCLEOTIDE SEQUENCE [LARGE SCALE GENOMIC DNA]</scope>
    <source>
        <strain evidence="3">2902at01</strain>
    </source>
</reference>
<sequence>MQSRDYPDAEADELEELDPALVSSTGHGPVARFQAPQPIRGRHTPSTPAPRRPAAEHPDIDSPFLDLFGGPVPRPGPGNGHPAARPPLIPPTQRRPGPDDRPEPPRTTEEPRRTETRAGTPPPAPPAPTPVRAAPPRPPAAAPGHAGPAVPPANGPVPGAPAGWSTRPTGQPVPGQAHRAGSDRTLPPPAATAPVDRPAQTRPDPAAPPVTRPAAVPHQVAGGAAHRPPPAGPPVTAPAPVEQPPNTPAERRADKKQAKRSRPAKTPAVRPPKVKFGDRDPAVDLAITEIAGHLTFTPNTVTAWYWLPEVRWAFRPDAEREALLSAISEQYAGLAGFRVHLRRTTRPFPADEWARTIDAHTARPLPTVQGGNSWADHLVAAQRHLLSVNHAEGQTYLGVTFARRSLGDSFTERILRTFGRGVAEGERRKLGRTVEQFDEVLGAFGMRGRRVTAQELEWLLYRSVALCMAPPGALSPATNGRWERGDLLALTEQVERYRTPYGSTVKLVNRMTGEERHVAVLAVGRMEPLEIPERHEPWLHFHERLPWPMELSTRVDLLGPGDSFRNLEHRLRMIRSQQLDYAEHGIDAPPELERLAKRALVIGDEMTTGLPVDSARAHGWHRIAVGGRSREECLERARRLIQLYSRELRISLQHPKNQDWLAREFIPGEPVANTGYIRRMPVNLLAAALPQAASTVGDRRGDLIGRTAGTCRRPVFLDLHFPMEVRERSGLAVFVAEPGGGKSTLLGALGYLAARRGVQVTLLDPSGPLARLCSMPELRPYSRVLNLTGSEQGTLAPYSLIPTPVRGEFAAGAAGDREFEIAVSNARAERRMLVQDICMMLVPPQVAREASTATLLRHAVRQVPAEETSTLDDVVACLTGLDNDDGKELANLLLDTAEMPLALLFFGRPPEGLLGADAALTVITMAGLRLPDLKIEREYWSAEEALALPMLHTAHRLAVRRCYGGSMSARKLVGLDEAHFMEGWRSGRSFLVRLARDSRKWNLAALVSSQNPRDILGLDVQNLVSTVFVGRIAEDAEIASDALRLLRVPVDDGYEATLASLSNVDATSSARLGFREFVMRDVDGRVQKVRVDVSYVDGLLDHLDTTPTAAKATVSTLPSTIPDLEE</sequence>
<dbReference type="Proteomes" id="UP001595868">
    <property type="component" value="Unassembled WGS sequence"/>
</dbReference>
<keyword evidence="3" id="KW-1185">Reference proteome</keyword>
<evidence type="ECO:0000313" key="3">
    <source>
        <dbReference type="Proteomes" id="UP001595868"/>
    </source>
</evidence>
<dbReference type="InterPro" id="IPR027417">
    <property type="entry name" value="P-loop_NTPase"/>
</dbReference>
<gene>
    <name evidence="2" type="ORF">ACFOX0_00265</name>
</gene>
<organism evidence="2 3">
    <name type="scientific">Micromonospora zhanjiangensis</name>
    <dbReference type="NCBI Taxonomy" id="1522057"/>
    <lineage>
        <taxon>Bacteria</taxon>
        <taxon>Bacillati</taxon>
        <taxon>Actinomycetota</taxon>
        <taxon>Actinomycetes</taxon>
        <taxon>Micromonosporales</taxon>
        <taxon>Micromonosporaceae</taxon>
        <taxon>Micromonospora</taxon>
    </lineage>
</organism>
<accession>A0ABV8KEB2</accession>
<evidence type="ECO:0000256" key="1">
    <source>
        <dbReference type="SAM" id="MobiDB-lite"/>
    </source>
</evidence>
<feature type="compositionally biased region" description="Acidic residues" evidence="1">
    <location>
        <begin position="8"/>
        <end position="18"/>
    </location>
</feature>